<gene>
    <name evidence="3" type="ORF">NRE15_08635</name>
</gene>
<evidence type="ECO:0000256" key="2">
    <source>
        <dbReference type="SAM" id="SignalP"/>
    </source>
</evidence>
<evidence type="ECO:0000313" key="3">
    <source>
        <dbReference type="EMBL" id="UUX32981.1"/>
    </source>
</evidence>
<proteinExistence type="predicted"/>
<feature type="chain" id="PRO_5047429853" evidence="2">
    <location>
        <begin position="23"/>
        <end position="221"/>
    </location>
</feature>
<organism evidence="3 4">
    <name type="scientific">Fundicoccus culcitae</name>
    <dbReference type="NCBI Taxonomy" id="2969821"/>
    <lineage>
        <taxon>Bacteria</taxon>
        <taxon>Bacillati</taxon>
        <taxon>Bacillota</taxon>
        <taxon>Bacilli</taxon>
        <taxon>Lactobacillales</taxon>
        <taxon>Aerococcaceae</taxon>
        <taxon>Fundicoccus</taxon>
    </lineage>
</organism>
<reference evidence="3 4" key="1">
    <citation type="submission" date="2022-08" db="EMBL/GenBank/DDBJ databases">
        <title>Aerococcaceae sp. nov isolated from spoiled eye mask.</title>
        <authorList>
            <person name="Zhou G."/>
            <person name="Xie X.-B."/>
            <person name="Shi Q.-S."/>
            <person name="Wang Y.-S."/>
            <person name="Wen X."/>
            <person name="Peng H."/>
            <person name="Yang X.-J."/>
            <person name="Tao H.-B."/>
            <person name="Huang X.-M."/>
        </authorList>
    </citation>
    <scope>NUCLEOTIDE SEQUENCE [LARGE SCALE GENOMIC DNA]</scope>
    <source>
        <strain evidence="4">DM20194951</strain>
    </source>
</reference>
<feature type="compositionally biased region" description="Polar residues" evidence="1">
    <location>
        <begin position="115"/>
        <end position="147"/>
    </location>
</feature>
<evidence type="ECO:0000256" key="1">
    <source>
        <dbReference type="SAM" id="MobiDB-lite"/>
    </source>
</evidence>
<feature type="compositionally biased region" description="Polar residues" evidence="1">
    <location>
        <begin position="53"/>
        <end position="65"/>
    </location>
</feature>
<name>A0ABY5P2N3_9LACT</name>
<feature type="compositionally biased region" description="Low complexity" evidence="1">
    <location>
        <begin position="91"/>
        <end position="114"/>
    </location>
</feature>
<keyword evidence="2" id="KW-0732">Signal</keyword>
<dbReference type="EMBL" id="CP102453">
    <property type="protein sequence ID" value="UUX32981.1"/>
    <property type="molecule type" value="Genomic_DNA"/>
</dbReference>
<dbReference type="Proteomes" id="UP001315967">
    <property type="component" value="Chromosome"/>
</dbReference>
<accession>A0ABY5P2N3</accession>
<evidence type="ECO:0000313" key="4">
    <source>
        <dbReference type="Proteomes" id="UP001315967"/>
    </source>
</evidence>
<protein>
    <submittedName>
        <fullName evidence="3">Uncharacterized protein</fullName>
    </submittedName>
</protein>
<sequence>MKKCYLKGVMAFFAMLLINVSALPYIQTPVYAQSQATSQPTAESNNRDEYEETYSNGEEQTSSVINPEPPGSFESVESQLPPESDVDETSESQAASSETEASSEPKPIESSSEATEPQISPVQSEPNNENPQRPTQQQHNAVTSSLVQKPTRTFTMAFTLMVNRLYNNSMSITNWFMDLINSDTIDIISNHSVSNLPVNILSNKYHLMLLTSVYLITNMFN</sequence>
<keyword evidence="4" id="KW-1185">Reference proteome</keyword>
<feature type="signal peptide" evidence="2">
    <location>
        <begin position="1"/>
        <end position="22"/>
    </location>
</feature>
<dbReference type="RefSeq" id="WP_313792481.1">
    <property type="nucleotide sequence ID" value="NZ_CP102453.1"/>
</dbReference>
<feature type="region of interest" description="Disordered" evidence="1">
    <location>
        <begin position="33"/>
        <end position="147"/>
    </location>
</feature>
<feature type="compositionally biased region" description="Polar residues" evidence="1">
    <location>
        <begin position="33"/>
        <end position="44"/>
    </location>
</feature>